<proteinExistence type="predicted"/>
<accession>A0AAV7VKP0</accession>
<sequence length="159" mass="16401">MAADTCPRALPSGPLQLFSGPGPTSAKAPPRIGERQEDSGARKSGRAGVLSPGGPPVRSLSGSGQHSRLVGAAAGGSGCADRPRRWRQGVEPTNARLGTMAGWVPVAALGRGALPWTGLSYHLCHGYRPLEEGGWVEKVHLPMSIIFTDGPPSDMCGKG</sequence>
<organism evidence="2 3">
    <name type="scientific">Pleurodeles waltl</name>
    <name type="common">Iberian ribbed newt</name>
    <dbReference type="NCBI Taxonomy" id="8319"/>
    <lineage>
        <taxon>Eukaryota</taxon>
        <taxon>Metazoa</taxon>
        <taxon>Chordata</taxon>
        <taxon>Craniata</taxon>
        <taxon>Vertebrata</taxon>
        <taxon>Euteleostomi</taxon>
        <taxon>Amphibia</taxon>
        <taxon>Batrachia</taxon>
        <taxon>Caudata</taxon>
        <taxon>Salamandroidea</taxon>
        <taxon>Salamandridae</taxon>
        <taxon>Pleurodelinae</taxon>
        <taxon>Pleurodeles</taxon>
    </lineage>
</organism>
<dbReference type="EMBL" id="JANPWB010000003">
    <property type="protein sequence ID" value="KAJ1200745.1"/>
    <property type="molecule type" value="Genomic_DNA"/>
</dbReference>
<evidence type="ECO:0000313" key="2">
    <source>
        <dbReference type="EMBL" id="KAJ1200745.1"/>
    </source>
</evidence>
<reference evidence="2" key="1">
    <citation type="journal article" date="2022" name="bioRxiv">
        <title>Sequencing and chromosome-scale assembly of the giantPleurodeles waltlgenome.</title>
        <authorList>
            <person name="Brown T."/>
            <person name="Elewa A."/>
            <person name="Iarovenko S."/>
            <person name="Subramanian E."/>
            <person name="Araus A.J."/>
            <person name="Petzold A."/>
            <person name="Susuki M."/>
            <person name="Suzuki K.-i.T."/>
            <person name="Hayashi T."/>
            <person name="Toyoda A."/>
            <person name="Oliveira C."/>
            <person name="Osipova E."/>
            <person name="Leigh N.D."/>
            <person name="Simon A."/>
            <person name="Yun M.H."/>
        </authorList>
    </citation>
    <scope>NUCLEOTIDE SEQUENCE</scope>
    <source>
        <strain evidence="2">20211129_DDA</strain>
        <tissue evidence="2">Liver</tissue>
    </source>
</reference>
<evidence type="ECO:0000256" key="1">
    <source>
        <dbReference type="SAM" id="MobiDB-lite"/>
    </source>
</evidence>
<evidence type="ECO:0000313" key="3">
    <source>
        <dbReference type="Proteomes" id="UP001066276"/>
    </source>
</evidence>
<protein>
    <submittedName>
        <fullName evidence="2">Uncharacterized protein</fullName>
    </submittedName>
</protein>
<name>A0AAV7VKP0_PLEWA</name>
<gene>
    <name evidence="2" type="ORF">NDU88_004566</name>
</gene>
<dbReference type="Proteomes" id="UP001066276">
    <property type="component" value="Chromosome 2_1"/>
</dbReference>
<comment type="caution">
    <text evidence="2">The sequence shown here is derived from an EMBL/GenBank/DDBJ whole genome shotgun (WGS) entry which is preliminary data.</text>
</comment>
<feature type="region of interest" description="Disordered" evidence="1">
    <location>
        <begin position="1"/>
        <end position="93"/>
    </location>
</feature>
<dbReference type="AlphaFoldDB" id="A0AAV7VKP0"/>
<keyword evidence="3" id="KW-1185">Reference proteome</keyword>
<feature type="compositionally biased region" description="Basic and acidic residues" evidence="1">
    <location>
        <begin position="32"/>
        <end position="41"/>
    </location>
</feature>